<dbReference type="OrthoDB" id="9802627at2"/>
<dbReference type="Proteomes" id="UP000076555">
    <property type="component" value="Unassembled WGS sequence"/>
</dbReference>
<evidence type="ECO:0000313" key="4">
    <source>
        <dbReference type="EMBL" id="KZL51124.1"/>
    </source>
</evidence>
<dbReference type="GO" id="GO:0000270">
    <property type="term" value="P:peptidoglycan metabolic process"/>
    <property type="evidence" value="ECO:0007669"/>
    <property type="project" value="TreeGrafter"/>
</dbReference>
<keyword evidence="4" id="KW-0645">Protease</keyword>
<dbReference type="AlphaFoldDB" id="A0A161XQ65"/>
<accession>A0A161XQ65</accession>
<dbReference type="Gene3D" id="3.50.80.20">
    <property type="entry name" value="D-Ala-D-Ala carboxypeptidase C, peptidase S13"/>
    <property type="match status" value="1"/>
</dbReference>
<evidence type="ECO:0000256" key="2">
    <source>
        <dbReference type="ARBA" id="ARBA00022801"/>
    </source>
</evidence>
<comment type="similarity">
    <text evidence="1">Belongs to the peptidase S13 family.</text>
</comment>
<dbReference type="PRINTS" id="PR00922">
    <property type="entry name" value="DADACBPTASE3"/>
</dbReference>
<dbReference type="RefSeq" id="WP_063871656.1">
    <property type="nucleotide sequence ID" value="NZ_CAWMRI010000044.1"/>
</dbReference>
<dbReference type="Gene3D" id="3.40.710.10">
    <property type="entry name" value="DD-peptidase/beta-lactamase superfamily"/>
    <property type="match status" value="2"/>
</dbReference>
<keyword evidence="3" id="KW-0732">Signal</keyword>
<dbReference type="InterPro" id="IPR000667">
    <property type="entry name" value="Peptidase_S13"/>
</dbReference>
<dbReference type="PANTHER" id="PTHR30023:SF0">
    <property type="entry name" value="PENICILLIN-SENSITIVE CARBOXYPEPTIDASE A"/>
    <property type="match status" value="1"/>
</dbReference>
<dbReference type="SUPFAM" id="SSF56601">
    <property type="entry name" value="beta-lactamase/transpeptidase-like"/>
    <property type="match status" value="1"/>
</dbReference>
<comment type="caution">
    <text evidence="4">The sequence shown here is derived from an EMBL/GenBank/DDBJ whole genome shotgun (WGS) entry which is preliminary data.</text>
</comment>
<name>A0A161XQ65_NODSP</name>
<evidence type="ECO:0000313" key="5">
    <source>
        <dbReference type="Proteomes" id="UP000076555"/>
    </source>
</evidence>
<dbReference type="Pfam" id="PF02113">
    <property type="entry name" value="Peptidase_S13"/>
    <property type="match status" value="1"/>
</dbReference>
<dbReference type="GO" id="GO:0006508">
    <property type="term" value="P:proteolysis"/>
    <property type="evidence" value="ECO:0007669"/>
    <property type="project" value="InterPro"/>
</dbReference>
<feature type="signal peptide" evidence="3">
    <location>
        <begin position="1"/>
        <end position="19"/>
    </location>
</feature>
<gene>
    <name evidence="4" type="ORF">A2T98_04005</name>
</gene>
<evidence type="ECO:0000256" key="1">
    <source>
        <dbReference type="ARBA" id="ARBA00006096"/>
    </source>
</evidence>
<dbReference type="PANTHER" id="PTHR30023">
    <property type="entry name" value="D-ALANYL-D-ALANINE CARBOXYPEPTIDASE"/>
    <property type="match status" value="1"/>
</dbReference>
<dbReference type="NCBIfam" id="TIGR00666">
    <property type="entry name" value="PBP4"/>
    <property type="match status" value="1"/>
</dbReference>
<protein>
    <submittedName>
        <fullName evidence="4">D-alanyl-D-alanine carboxypeptidase</fullName>
    </submittedName>
</protein>
<keyword evidence="2" id="KW-0378">Hydrolase</keyword>
<reference evidence="4 5" key="1">
    <citation type="submission" date="2016-04" db="EMBL/GenBank/DDBJ databases">
        <title>Draft Genome Assembly of the Bloom-forming Cyanobacterium Nodularia spumigena Strain CENA596 in Shrimp Production Ponds.</title>
        <authorList>
            <person name="Popin R.V."/>
            <person name="Rigonato J."/>
            <person name="Abreu V.A."/>
            <person name="Andreote A.P."/>
            <person name="Silveira S.B."/>
            <person name="Odebrecht C."/>
            <person name="Fiore M.F."/>
        </authorList>
    </citation>
    <scope>NUCLEOTIDE SEQUENCE [LARGE SCALE GENOMIC DNA]</scope>
    <source>
        <strain evidence="4 5">CENA596</strain>
    </source>
</reference>
<dbReference type="InterPro" id="IPR012338">
    <property type="entry name" value="Beta-lactam/transpept-like"/>
</dbReference>
<dbReference type="EMBL" id="LWAJ01000044">
    <property type="protein sequence ID" value="KZL51124.1"/>
    <property type="molecule type" value="Genomic_DNA"/>
</dbReference>
<sequence>MSKKITISLLSLFLSTQIAVTQQTAKAQIQTPVTPTTTTKTICPAQLKSAVDAVTNSPEFSRVRWGILVKNLADEQTLYNRDAEKYFNPASNTKLLTTAAALEQLGADFRIRTSVYQDSDRILRVVGRGDPSLKVPQLQELAQQLQQQGITQVNQLIADDSYFQGEIVHPSWEWEDVQAYYGAPVNSLIVNENASLFTVSPQTIGKPLQLKWNEPFEAYQWRVENNSVTTEKDESGFVAVSRDLKGPVLRIQGQMAVNSNSTMRAIAVFDPVQNFLRHFRQTLVKSGITVSQMSNGTSGKNERELAAVESPPLSELLKETNINSNNLYAEALLRALAKQPLENNQTTADAGLEVVKSTLTQLGVDPTSYILVDGSGLSRKNLISPQALVQTLQGMVKSRQAEIFRASLPVAGVSGTLKNRLGDTSAVGIVQAKTGTMTGVVSLSGYVNSPNYQPLAFSIIVNHSEQPARIVRQSMDEIVVLLTQLKRC</sequence>
<proteinExistence type="inferred from homology"/>
<keyword evidence="4" id="KW-0121">Carboxypeptidase</keyword>
<dbReference type="GO" id="GO:0004185">
    <property type="term" value="F:serine-type carboxypeptidase activity"/>
    <property type="evidence" value="ECO:0007669"/>
    <property type="project" value="InterPro"/>
</dbReference>
<organism evidence="4 5">
    <name type="scientific">Nodularia spumigena CENA596</name>
    <dbReference type="NCBI Taxonomy" id="1819295"/>
    <lineage>
        <taxon>Bacteria</taxon>
        <taxon>Bacillati</taxon>
        <taxon>Cyanobacteriota</taxon>
        <taxon>Cyanophyceae</taxon>
        <taxon>Nostocales</taxon>
        <taxon>Nodulariaceae</taxon>
        <taxon>Nodularia</taxon>
    </lineage>
</organism>
<evidence type="ECO:0000256" key="3">
    <source>
        <dbReference type="SAM" id="SignalP"/>
    </source>
</evidence>
<feature type="chain" id="PRO_5007830105" evidence="3">
    <location>
        <begin position="20"/>
        <end position="488"/>
    </location>
</feature>